<proteinExistence type="inferred from homology"/>
<dbReference type="EMBL" id="PUHY01000015">
    <property type="protein sequence ID" value="PQO29703.1"/>
    <property type="molecule type" value="Genomic_DNA"/>
</dbReference>
<evidence type="ECO:0000259" key="4">
    <source>
        <dbReference type="Pfam" id="PF03328"/>
    </source>
</evidence>
<comment type="caution">
    <text evidence="5">The sequence shown here is derived from an EMBL/GenBank/DDBJ whole genome shotgun (WGS) entry which is preliminary data.</text>
</comment>
<evidence type="ECO:0000256" key="2">
    <source>
        <dbReference type="ARBA" id="ARBA00022723"/>
    </source>
</evidence>
<evidence type="ECO:0000313" key="6">
    <source>
        <dbReference type="Proteomes" id="UP000238322"/>
    </source>
</evidence>
<keyword evidence="2" id="KW-0479">Metal-binding</keyword>
<dbReference type="Proteomes" id="UP000238322">
    <property type="component" value="Unassembled WGS sequence"/>
</dbReference>
<dbReference type="PANTHER" id="PTHR30502">
    <property type="entry name" value="2-KETO-3-DEOXY-L-RHAMNONATE ALDOLASE"/>
    <property type="match status" value="1"/>
</dbReference>
<dbReference type="PANTHER" id="PTHR30502:SF0">
    <property type="entry name" value="PHOSPHOENOLPYRUVATE CARBOXYLASE FAMILY PROTEIN"/>
    <property type="match status" value="1"/>
</dbReference>
<dbReference type="InterPro" id="IPR005000">
    <property type="entry name" value="Aldolase/citrate-lyase_domain"/>
</dbReference>
<evidence type="ECO:0000313" key="5">
    <source>
        <dbReference type="EMBL" id="PQO29703.1"/>
    </source>
</evidence>
<organism evidence="5 6">
    <name type="scientific">Blastopirellula marina</name>
    <dbReference type="NCBI Taxonomy" id="124"/>
    <lineage>
        <taxon>Bacteria</taxon>
        <taxon>Pseudomonadati</taxon>
        <taxon>Planctomycetota</taxon>
        <taxon>Planctomycetia</taxon>
        <taxon>Pirellulales</taxon>
        <taxon>Pirellulaceae</taxon>
        <taxon>Blastopirellula</taxon>
    </lineage>
</organism>
<dbReference type="GO" id="GO:0046872">
    <property type="term" value="F:metal ion binding"/>
    <property type="evidence" value="ECO:0007669"/>
    <property type="project" value="UniProtKB-KW"/>
</dbReference>
<dbReference type="RefSeq" id="WP_105332897.1">
    <property type="nucleotide sequence ID" value="NZ_PUHY01000015.1"/>
</dbReference>
<dbReference type="GO" id="GO:0016832">
    <property type="term" value="F:aldehyde-lyase activity"/>
    <property type="evidence" value="ECO:0007669"/>
    <property type="project" value="TreeGrafter"/>
</dbReference>
<evidence type="ECO:0000256" key="1">
    <source>
        <dbReference type="ARBA" id="ARBA00005568"/>
    </source>
</evidence>
<dbReference type="Pfam" id="PF03328">
    <property type="entry name" value="HpcH_HpaI"/>
    <property type="match status" value="1"/>
</dbReference>
<dbReference type="GO" id="GO:0005737">
    <property type="term" value="C:cytoplasm"/>
    <property type="evidence" value="ECO:0007669"/>
    <property type="project" value="TreeGrafter"/>
</dbReference>
<gene>
    <name evidence="5" type="ORF">C5Y83_27025</name>
</gene>
<dbReference type="InterPro" id="IPR015813">
    <property type="entry name" value="Pyrv/PenolPyrv_kinase-like_dom"/>
</dbReference>
<sequence>MRQSKVLAKIRQDIPAFGVSLHLNSPDLFELVGLMGFDSIWIDLEHHATSMESAANLMRGARVGGADVVARPANREFMRMGRMLEIGASGIMYPRCANAEEAAEVVRWAKFAPLGERGCDASGADVPYLLTPLAEYLENANRETFLIIQIEDPKSLDNVEEIASVPGIDMLMLGPGDFSILSGIPGQFNHPLVQDAQQRVIEAAKAAGINWAATCGSAAQAKQYVDQGARLIFYGCDLVLVKQGLDRIQLELAEFNTLAGPKSKERSNAKYYQESL</sequence>
<protein>
    <submittedName>
        <fullName evidence="5">Aldolase</fullName>
    </submittedName>
</protein>
<keyword evidence="3" id="KW-0456">Lyase</keyword>
<evidence type="ECO:0000256" key="3">
    <source>
        <dbReference type="ARBA" id="ARBA00023239"/>
    </source>
</evidence>
<feature type="domain" description="HpcH/HpaI aldolase/citrate lyase" evidence="4">
    <location>
        <begin position="21"/>
        <end position="241"/>
    </location>
</feature>
<name>A0A2S8FC09_9BACT</name>
<reference evidence="5 6" key="1">
    <citation type="submission" date="2018-02" db="EMBL/GenBank/DDBJ databases">
        <title>Comparative genomes isolates from brazilian mangrove.</title>
        <authorList>
            <person name="Araujo J.E."/>
            <person name="Taketani R.G."/>
            <person name="Silva M.C.P."/>
            <person name="Loureco M.V."/>
            <person name="Andreote F.D."/>
        </authorList>
    </citation>
    <scope>NUCLEOTIDE SEQUENCE [LARGE SCALE GENOMIC DNA]</scope>
    <source>
        <strain evidence="5 6">Hex-1 MGV</strain>
    </source>
</reference>
<dbReference type="SUPFAM" id="SSF51621">
    <property type="entry name" value="Phosphoenolpyruvate/pyruvate domain"/>
    <property type="match status" value="1"/>
</dbReference>
<comment type="similarity">
    <text evidence="1">Belongs to the HpcH/HpaI aldolase family.</text>
</comment>
<dbReference type="InterPro" id="IPR040442">
    <property type="entry name" value="Pyrv_kinase-like_dom_sf"/>
</dbReference>
<dbReference type="Gene3D" id="3.20.20.60">
    <property type="entry name" value="Phosphoenolpyruvate-binding domains"/>
    <property type="match status" value="1"/>
</dbReference>
<dbReference type="AlphaFoldDB" id="A0A2S8FC09"/>
<accession>A0A2S8FC09</accession>
<dbReference type="InterPro" id="IPR050251">
    <property type="entry name" value="HpcH-HpaI_aldolase"/>
</dbReference>
<dbReference type="OrthoDB" id="86160at2"/>